<evidence type="ECO:0000256" key="2">
    <source>
        <dbReference type="ARBA" id="ARBA00022603"/>
    </source>
</evidence>
<name>A0A0D2CII5_9EURO</name>
<dbReference type="HOGENOM" id="CLU_050461_4_0_1"/>
<evidence type="ECO:0000313" key="8">
    <source>
        <dbReference type="EMBL" id="KIW49697.1"/>
    </source>
</evidence>
<evidence type="ECO:0000256" key="1">
    <source>
        <dbReference type="ARBA" id="ARBA00012880"/>
    </source>
</evidence>
<dbReference type="OrthoDB" id="186626at2759"/>
<proteinExistence type="inferred from homology"/>
<evidence type="ECO:0000256" key="7">
    <source>
        <dbReference type="SAM" id="MobiDB-lite"/>
    </source>
</evidence>
<dbReference type="InterPro" id="IPR029063">
    <property type="entry name" value="SAM-dependent_MTases_sf"/>
</dbReference>
<evidence type="ECO:0000256" key="5">
    <source>
        <dbReference type="ARBA" id="ARBA00022939"/>
    </source>
</evidence>
<gene>
    <name evidence="8" type="ORF">PV05_11350</name>
</gene>
<dbReference type="PROSITE" id="PS51682">
    <property type="entry name" value="SAM_OMT_I"/>
    <property type="match status" value="1"/>
</dbReference>
<comment type="similarity">
    <text evidence="6">Belongs to the class I-like SAM-binding methyltransferase superfamily. Cation-dependent O-methyltransferase family.</text>
</comment>
<accession>A0A0D2CII5</accession>
<dbReference type="SUPFAM" id="SSF53335">
    <property type="entry name" value="S-adenosyl-L-methionine-dependent methyltransferases"/>
    <property type="match status" value="1"/>
</dbReference>
<keyword evidence="3" id="KW-0808">Transferase</keyword>
<keyword evidence="2" id="KW-0489">Methyltransferase</keyword>
<dbReference type="Gene3D" id="3.40.50.150">
    <property type="entry name" value="Vaccinia Virus protein VP39"/>
    <property type="match status" value="1"/>
</dbReference>
<dbReference type="EMBL" id="KN847323">
    <property type="protein sequence ID" value="KIW49697.1"/>
    <property type="molecule type" value="Genomic_DNA"/>
</dbReference>
<dbReference type="GO" id="GO:0006584">
    <property type="term" value="P:catecholamine metabolic process"/>
    <property type="evidence" value="ECO:0007669"/>
    <property type="project" value="UniProtKB-KW"/>
</dbReference>
<dbReference type="GO" id="GO:0032259">
    <property type="term" value="P:methylation"/>
    <property type="evidence" value="ECO:0007669"/>
    <property type="project" value="UniProtKB-KW"/>
</dbReference>
<protein>
    <recommendedName>
        <fullName evidence="1">catechol O-methyltransferase</fullName>
        <ecNumber evidence="1">2.1.1.6</ecNumber>
    </recommendedName>
</protein>
<sequence length="251" mass="27549">MAASTASAPPHQDRLKSFGFDDGREEGLREYIFARPDLETSLRNNPKAVLAAISEYTAKKRMITFGEVKINKCRELLAQMNPPPKALIELGTYVGMSAIGWGDILKSLNPGEESQCKVFAMELDPKFAAIARDLVDLAGLKDIVTVLEGPAADNIRALKTSHTVDKVDVAFFDQWQESYKPDLIVCEESGIFRKGTVILADNTDSPGTPDYNQYLEESSGRQGGVKYQNVKHETASKIAKIILASTVLEVP</sequence>
<feature type="region of interest" description="Disordered" evidence="7">
    <location>
        <begin position="1"/>
        <end position="21"/>
    </location>
</feature>
<dbReference type="Proteomes" id="UP000054342">
    <property type="component" value="Unassembled WGS sequence"/>
</dbReference>
<dbReference type="Pfam" id="PF01596">
    <property type="entry name" value="Methyltransf_3"/>
    <property type="match status" value="1"/>
</dbReference>
<keyword evidence="4" id="KW-0949">S-adenosyl-L-methionine</keyword>
<dbReference type="GeneID" id="25333258"/>
<organism evidence="8 9">
    <name type="scientific">Exophiala xenobiotica</name>
    <dbReference type="NCBI Taxonomy" id="348802"/>
    <lineage>
        <taxon>Eukaryota</taxon>
        <taxon>Fungi</taxon>
        <taxon>Dikarya</taxon>
        <taxon>Ascomycota</taxon>
        <taxon>Pezizomycotina</taxon>
        <taxon>Eurotiomycetes</taxon>
        <taxon>Chaetothyriomycetidae</taxon>
        <taxon>Chaetothyriales</taxon>
        <taxon>Herpotrichiellaceae</taxon>
        <taxon>Exophiala</taxon>
    </lineage>
</organism>
<keyword evidence="5" id="KW-0128">Catecholamine metabolism</keyword>
<keyword evidence="9" id="KW-1185">Reference proteome</keyword>
<dbReference type="InterPro" id="IPR002935">
    <property type="entry name" value="SAM_O-MeTrfase"/>
</dbReference>
<dbReference type="PANTHER" id="PTHR43836:SF2">
    <property type="entry name" value="CATECHOL O-METHYLTRANSFERASE 1-RELATED"/>
    <property type="match status" value="1"/>
</dbReference>
<feature type="compositionally biased region" description="Basic and acidic residues" evidence="7">
    <location>
        <begin position="11"/>
        <end position="21"/>
    </location>
</feature>
<dbReference type="RefSeq" id="XP_013310281.1">
    <property type="nucleotide sequence ID" value="XM_013454827.1"/>
</dbReference>
<evidence type="ECO:0000256" key="3">
    <source>
        <dbReference type="ARBA" id="ARBA00022679"/>
    </source>
</evidence>
<dbReference type="EC" id="2.1.1.6" evidence="1"/>
<dbReference type="STRING" id="348802.A0A0D2CII5"/>
<reference evidence="8 9" key="1">
    <citation type="submission" date="2015-01" db="EMBL/GenBank/DDBJ databases">
        <title>The Genome Sequence of Exophiala xenobiotica CBS118157.</title>
        <authorList>
            <consortium name="The Broad Institute Genomics Platform"/>
            <person name="Cuomo C."/>
            <person name="de Hoog S."/>
            <person name="Gorbushina A."/>
            <person name="Stielow B."/>
            <person name="Teixiera M."/>
            <person name="Abouelleil A."/>
            <person name="Chapman S.B."/>
            <person name="Priest M."/>
            <person name="Young S.K."/>
            <person name="Wortman J."/>
            <person name="Nusbaum C."/>
            <person name="Birren B."/>
        </authorList>
    </citation>
    <scope>NUCLEOTIDE SEQUENCE [LARGE SCALE GENOMIC DNA]</scope>
    <source>
        <strain evidence="8 9">CBS 118157</strain>
    </source>
</reference>
<dbReference type="AlphaFoldDB" id="A0A0D2CII5"/>
<dbReference type="GO" id="GO:0008171">
    <property type="term" value="F:O-methyltransferase activity"/>
    <property type="evidence" value="ECO:0007669"/>
    <property type="project" value="InterPro"/>
</dbReference>
<evidence type="ECO:0000256" key="6">
    <source>
        <dbReference type="ARBA" id="ARBA00023453"/>
    </source>
</evidence>
<evidence type="ECO:0000313" key="9">
    <source>
        <dbReference type="Proteomes" id="UP000054342"/>
    </source>
</evidence>
<evidence type="ECO:0000256" key="4">
    <source>
        <dbReference type="ARBA" id="ARBA00022691"/>
    </source>
</evidence>
<dbReference type="PANTHER" id="PTHR43836">
    <property type="entry name" value="CATECHOL O-METHYLTRANSFERASE 1-RELATED"/>
    <property type="match status" value="1"/>
</dbReference>